<keyword evidence="5" id="KW-1185">Reference proteome</keyword>
<name>A0AAN8QE67_9TELE</name>
<proteinExistence type="inferred from homology"/>
<evidence type="ECO:0000313" key="5">
    <source>
        <dbReference type="Proteomes" id="UP001356427"/>
    </source>
</evidence>
<protein>
    <submittedName>
        <fullName evidence="4">Uncharacterized protein</fullName>
    </submittedName>
</protein>
<reference evidence="4 5" key="1">
    <citation type="submission" date="2021-04" db="EMBL/GenBank/DDBJ databases">
        <authorList>
            <person name="De Guttry C."/>
            <person name="Zahm M."/>
            <person name="Klopp C."/>
            <person name="Cabau C."/>
            <person name="Louis A."/>
            <person name="Berthelot C."/>
            <person name="Parey E."/>
            <person name="Roest Crollius H."/>
            <person name="Montfort J."/>
            <person name="Robinson-Rechavi M."/>
            <person name="Bucao C."/>
            <person name="Bouchez O."/>
            <person name="Gislard M."/>
            <person name="Lluch J."/>
            <person name="Milhes M."/>
            <person name="Lampietro C."/>
            <person name="Lopez Roques C."/>
            <person name="Donnadieu C."/>
            <person name="Braasch I."/>
            <person name="Desvignes T."/>
            <person name="Postlethwait J."/>
            <person name="Bobe J."/>
            <person name="Wedekind C."/>
            <person name="Guiguen Y."/>
        </authorList>
    </citation>
    <scope>NUCLEOTIDE SEQUENCE [LARGE SCALE GENOMIC DNA]</scope>
    <source>
        <strain evidence="4">Cs_M1</strain>
        <tissue evidence="4">Blood</tissue>
    </source>
</reference>
<dbReference type="Pfam" id="PF04005">
    <property type="entry name" value="Hus1"/>
    <property type="match status" value="1"/>
</dbReference>
<evidence type="ECO:0000256" key="2">
    <source>
        <dbReference type="ARBA" id="ARBA00005563"/>
    </source>
</evidence>
<dbReference type="PANTHER" id="PTHR12900">
    <property type="entry name" value="MITOTIC AND DNA DAMAGE CHECKPOINT PROTEIN HUS1"/>
    <property type="match status" value="1"/>
</dbReference>
<evidence type="ECO:0000256" key="3">
    <source>
        <dbReference type="ARBA" id="ARBA00023242"/>
    </source>
</evidence>
<dbReference type="GO" id="GO:0000724">
    <property type="term" value="P:double-strand break repair via homologous recombination"/>
    <property type="evidence" value="ECO:0007669"/>
    <property type="project" value="TreeGrafter"/>
</dbReference>
<dbReference type="GO" id="GO:0006289">
    <property type="term" value="P:nucleotide-excision repair"/>
    <property type="evidence" value="ECO:0007669"/>
    <property type="project" value="TreeGrafter"/>
</dbReference>
<gene>
    <name evidence="4" type="ORF">J4Q44_G00366490</name>
</gene>
<comment type="similarity">
    <text evidence="2">Belongs to the HUS1 family.</text>
</comment>
<dbReference type="GO" id="GO:0030896">
    <property type="term" value="C:checkpoint clamp complex"/>
    <property type="evidence" value="ECO:0007669"/>
    <property type="project" value="InterPro"/>
</dbReference>
<dbReference type="PANTHER" id="PTHR12900:SF0">
    <property type="entry name" value="CHECKPOINT PROTEIN"/>
    <property type="match status" value="1"/>
</dbReference>
<dbReference type="InterPro" id="IPR007150">
    <property type="entry name" value="HUS1/Mec3"/>
</dbReference>
<dbReference type="GO" id="GO:0033314">
    <property type="term" value="P:mitotic DNA replication checkpoint signaling"/>
    <property type="evidence" value="ECO:0007669"/>
    <property type="project" value="TreeGrafter"/>
</dbReference>
<dbReference type="PIRSF" id="PIRSF011312">
    <property type="entry name" value="Cell_cycle_HUS1"/>
    <property type="match status" value="1"/>
</dbReference>
<dbReference type="AlphaFoldDB" id="A0AAN8QE67"/>
<dbReference type="GO" id="GO:0044778">
    <property type="term" value="P:meiotic DNA integrity checkpoint signaling"/>
    <property type="evidence" value="ECO:0007669"/>
    <property type="project" value="TreeGrafter"/>
</dbReference>
<dbReference type="Gene3D" id="3.70.10.10">
    <property type="match status" value="1"/>
</dbReference>
<evidence type="ECO:0000256" key="1">
    <source>
        <dbReference type="ARBA" id="ARBA00004123"/>
    </source>
</evidence>
<comment type="subcellular location">
    <subcellularLocation>
        <location evidence="1">Nucleus</location>
    </subcellularLocation>
</comment>
<dbReference type="GO" id="GO:0035861">
    <property type="term" value="C:site of double-strand break"/>
    <property type="evidence" value="ECO:0007669"/>
    <property type="project" value="TreeGrafter"/>
</dbReference>
<dbReference type="EMBL" id="JAGTTL010000037">
    <property type="protein sequence ID" value="KAK6293148.1"/>
    <property type="molecule type" value="Genomic_DNA"/>
</dbReference>
<dbReference type="GO" id="GO:0000723">
    <property type="term" value="P:telomere maintenance"/>
    <property type="evidence" value="ECO:0007669"/>
    <property type="project" value="TreeGrafter"/>
</dbReference>
<comment type="caution">
    <text evidence="4">The sequence shown here is derived from an EMBL/GenBank/DDBJ whole genome shotgun (WGS) entry which is preliminary data.</text>
</comment>
<evidence type="ECO:0000313" key="4">
    <source>
        <dbReference type="EMBL" id="KAK6293148.1"/>
    </source>
</evidence>
<dbReference type="GO" id="GO:0031573">
    <property type="term" value="P:mitotic intra-S DNA damage checkpoint signaling"/>
    <property type="evidence" value="ECO:0007669"/>
    <property type="project" value="TreeGrafter"/>
</dbReference>
<accession>A0AAN8QE67</accession>
<dbReference type="Proteomes" id="UP001356427">
    <property type="component" value="Unassembled WGS sequence"/>
</dbReference>
<dbReference type="InterPro" id="IPR016580">
    <property type="entry name" value="HUS1"/>
</dbReference>
<organism evidence="4 5">
    <name type="scientific">Coregonus suidteri</name>
    <dbReference type="NCBI Taxonomy" id="861788"/>
    <lineage>
        <taxon>Eukaryota</taxon>
        <taxon>Metazoa</taxon>
        <taxon>Chordata</taxon>
        <taxon>Craniata</taxon>
        <taxon>Vertebrata</taxon>
        <taxon>Euteleostomi</taxon>
        <taxon>Actinopterygii</taxon>
        <taxon>Neopterygii</taxon>
        <taxon>Teleostei</taxon>
        <taxon>Protacanthopterygii</taxon>
        <taxon>Salmoniformes</taxon>
        <taxon>Salmonidae</taxon>
        <taxon>Coregoninae</taxon>
        <taxon>Coregonus</taxon>
    </lineage>
</organism>
<keyword evidence="3" id="KW-0539">Nucleus</keyword>
<sequence>MSVRIILNMKFRAKMIDVGCLNHFTRVANTISKLMKTCILRLQTTYILHCLVRWPVEESACGVSSQANLFQYQPEGVAPDANEICLEVTPENLSRALITSQNAKCTKIKLTKKHCVCLTLAAELLTLSSVSRDVTHDIPVDVIPRRL</sequence>
<dbReference type="GO" id="GO:0005730">
    <property type="term" value="C:nucleolus"/>
    <property type="evidence" value="ECO:0007669"/>
    <property type="project" value="InterPro"/>
</dbReference>